<dbReference type="InterPro" id="IPR058333">
    <property type="entry name" value="DUF8020"/>
</dbReference>
<gene>
    <name evidence="4" type="ORF">HH308_13205</name>
</gene>
<feature type="signal peptide" evidence="2">
    <location>
        <begin position="1"/>
        <end position="28"/>
    </location>
</feature>
<reference evidence="4 5" key="1">
    <citation type="submission" date="2020-04" db="EMBL/GenBank/DDBJ databases">
        <title>Gordonia sp. nov. TBRC 11910.</title>
        <authorList>
            <person name="Suriyachadkun C."/>
        </authorList>
    </citation>
    <scope>NUCLEOTIDE SEQUENCE [LARGE SCALE GENOMIC DNA]</scope>
    <source>
        <strain evidence="4 5">TBRC 11910</strain>
    </source>
</reference>
<feature type="domain" description="DUF8020" evidence="3">
    <location>
        <begin position="41"/>
        <end position="107"/>
    </location>
</feature>
<dbReference type="AlphaFoldDB" id="A0A848KV81"/>
<evidence type="ECO:0000256" key="1">
    <source>
        <dbReference type="SAM" id="Phobius"/>
    </source>
</evidence>
<sequence length="193" mass="20171">MRFVTSTLGVVAAVAVALLVVPMGTAGAAPLRSVATPGATVAVAADGGSFTVTLRDGRFVPSPASNEVKVVDSRGKLVETVPLAPVSQGKVVRIGSVLSADHKTATFSSSARQVAAKTPVAKRMTKDQAYMKMMYQLNKDWPCAAPYIIGGLIIGFFFIVGWIIGGLIGAYIGYTTCNHGAAWNAAVNWWNTP</sequence>
<keyword evidence="1" id="KW-1133">Transmembrane helix</keyword>
<organism evidence="4 5">
    <name type="scientific">Gordonia asplenii</name>
    <dbReference type="NCBI Taxonomy" id="2725283"/>
    <lineage>
        <taxon>Bacteria</taxon>
        <taxon>Bacillati</taxon>
        <taxon>Actinomycetota</taxon>
        <taxon>Actinomycetes</taxon>
        <taxon>Mycobacteriales</taxon>
        <taxon>Gordoniaceae</taxon>
        <taxon>Gordonia</taxon>
    </lineage>
</organism>
<dbReference type="Pfam" id="PF26059">
    <property type="entry name" value="DUF8020"/>
    <property type="match status" value="1"/>
</dbReference>
<keyword evidence="2" id="KW-0732">Signal</keyword>
<evidence type="ECO:0000256" key="2">
    <source>
        <dbReference type="SAM" id="SignalP"/>
    </source>
</evidence>
<name>A0A848KV81_9ACTN</name>
<keyword evidence="1" id="KW-0472">Membrane</keyword>
<keyword evidence="1" id="KW-0812">Transmembrane</keyword>
<evidence type="ECO:0000259" key="3">
    <source>
        <dbReference type="Pfam" id="PF26059"/>
    </source>
</evidence>
<evidence type="ECO:0000313" key="4">
    <source>
        <dbReference type="EMBL" id="NMO02169.1"/>
    </source>
</evidence>
<protein>
    <recommendedName>
        <fullName evidence="3">DUF8020 domain-containing protein</fullName>
    </recommendedName>
</protein>
<dbReference type="RefSeq" id="WP_170194677.1">
    <property type="nucleotide sequence ID" value="NZ_JABBNB010000012.1"/>
</dbReference>
<comment type="caution">
    <text evidence="4">The sequence shown here is derived from an EMBL/GenBank/DDBJ whole genome shotgun (WGS) entry which is preliminary data.</text>
</comment>
<proteinExistence type="predicted"/>
<feature type="transmembrane region" description="Helical" evidence="1">
    <location>
        <begin position="147"/>
        <end position="174"/>
    </location>
</feature>
<evidence type="ECO:0000313" key="5">
    <source>
        <dbReference type="Proteomes" id="UP000550729"/>
    </source>
</evidence>
<keyword evidence="5" id="KW-1185">Reference proteome</keyword>
<dbReference type="Proteomes" id="UP000550729">
    <property type="component" value="Unassembled WGS sequence"/>
</dbReference>
<feature type="chain" id="PRO_5032829380" description="DUF8020 domain-containing protein" evidence="2">
    <location>
        <begin position="29"/>
        <end position="193"/>
    </location>
</feature>
<dbReference type="EMBL" id="JABBNB010000012">
    <property type="protein sequence ID" value="NMO02169.1"/>
    <property type="molecule type" value="Genomic_DNA"/>
</dbReference>
<accession>A0A848KV81</accession>